<dbReference type="CDD" id="cd03225">
    <property type="entry name" value="ABC_cobalt_CbiO_domain1"/>
    <property type="match status" value="1"/>
</dbReference>
<evidence type="ECO:0000256" key="6">
    <source>
        <dbReference type="ARBA" id="ARBA00022741"/>
    </source>
</evidence>
<keyword evidence="7 12" id="KW-0067">ATP-binding</keyword>
<dbReference type="Gene3D" id="3.40.50.300">
    <property type="entry name" value="P-loop containing nucleotide triphosphate hydrolases"/>
    <property type="match status" value="2"/>
</dbReference>
<dbReference type="Proteomes" id="UP000473681">
    <property type="component" value="Unassembled WGS sequence"/>
</dbReference>
<evidence type="ECO:0000256" key="4">
    <source>
        <dbReference type="ARBA" id="ARBA00022475"/>
    </source>
</evidence>
<comment type="caution">
    <text evidence="12">The sequence shown here is derived from an EMBL/GenBank/DDBJ whole genome shotgun (WGS) entry which is preliminary data.</text>
</comment>
<dbReference type="EMBL" id="SWVK01000008">
    <property type="protein sequence ID" value="NFN34930.1"/>
    <property type="molecule type" value="Genomic_DNA"/>
</dbReference>
<sequence length="481" mass="54961">MINIKDVTFSYGKDEERELSNINIKIKKGEFVLLCGRSACGKTTITKLINGLIPHFIEGNFNGDVFIENDKLKNLDMYKISEKVGSVFQNPKTQFFNLDSNSELTFGLENIGMEREMITQRVEKTVKDLRIETLMNRNVFKLSGGEKQILAIASIYAVNPDIYVLDEPSASIDEHGRNILHDVLEKLKAQGKTIIVAEHRIHYLIDLIDRAVYVEKGKIKMDYSKKEFLKMTEMKRKQLGLRTFYLHDTQFQIQEIEKDVDAALVVNKLCCSYKKKKVINEVSFSAEKGDIIAITGLNGAGKSTFMRCLCGLIKESNGEICYEGHKLSYKKRREYCYMIMQDVAHQLFSDSVLEEFSLLNKNISEEEVDTVLRTFDLIDFKDKHPMALSGGQKQRLAIAVATMCQKKIIIFDEPTSGLDYGNMCKVSEIIKTLAKDHIIFVITHDEELLEMACNRKIVLNKGKIEKDIGLMNLKQSDRKIN</sequence>
<dbReference type="InterPro" id="IPR017871">
    <property type="entry name" value="ABC_transporter-like_CS"/>
</dbReference>
<gene>
    <name evidence="12" type="ORF">FC774_01880</name>
    <name evidence="13" type="ORF">FDB51_07235</name>
</gene>
<evidence type="ECO:0000256" key="3">
    <source>
        <dbReference type="ARBA" id="ARBA00022448"/>
    </source>
</evidence>
<feature type="domain" description="ABC transporter" evidence="11">
    <location>
        <begin position="251"/>
        <end position="480"/>
    </location>
</feature>
<dbReference type="RefSeq" id="WP_053341676.1">
    <property type="nucleotide sequence ID" value="NZ_JACBEK010000004.1"/>
</dbReference>
<reference evidence="14 15" key="1">
    <citation type="submission" date="2019-04" db="EMBL/GenBank/DDBJ databases">
        <title>Genome sequencing of Clostridium botulinum Groups I-IV and Clostridium butyricum.</title>
        <authorList>
            <person name="Brunt J."/>
            <person name="Van Vliet A.H.M."/>
            <person name="Stringer S.C."/>
            <person name="Carter A.T."/>
            <person name="Peck M.W."/>
        </authorList>
    </citation>
    <scope>NUCLEOTIDE SEQUENCE [LARGE SCALE GENOMIC DNA]</scope>
    <source>
        <strain evidence="12 15">1605</strain>
        <strain evidence="13 14">CB-K-33E</strain>
    </source>
</reference>
<dbReference type="InterPro" id="IPR003593">
    <property type="entry name" value="AAA+_ATPase"/>
</dbReference>
<dbReference type="PROSITE" id="PS50893">
    <property type="entry name" value="ABC_TRANSPORTER_2"/>
    <property type="match status" value="2"/>
</dbReference>
<dbReference type="FunFam" id="3.40.50.300:FF:000224">
    <property type="entry name" value="Energy-coupling factor transporter ATP-binding protein EcfA"/>
    <property type="match status" value="1"/>
</dbReference>
<dbReference type="OrthoDB" id="501320at2"/>
<evidence type="ECO:0000256" key="1">
    <source>
        <dbReference type="ARBA" id="ARBA00004202"/>
    </source>
</evidence>
<proteinExistence type="inferred from homology"/>
<evidence type="ECO:0000256" key="8">
    <source>
        <dbReference type="ARBA" id="ARBA00022967"/>
    </source>
</evidence>
<dbReference type="InterPro" id="IPR015856">
    <property type="entry name" value="ABC_transpr_CbiO/EcfA_su"/>
</dbReference>
<dbReference type="SMART" id="SM00382">
    <property type="entry name" value="AAA"/>
    <property type="match status" value="2"/>
</dbReference>
<name>A0A0L9YCH8_CLOBO</name>
<accession>A0A0L9YCH8</accession>
<evidence type="ECO:0000313" key="13">
    <source>
        <dbReference type="EMBL" id="NFN34930.1"/>
    </source>
</evidence>
<dbReference type="PROSITE" id="PS00211">
    <property type="entry name" value="ABC_TRANSPORTER_1"/>
    <property type="match status" value="1"/>
</dbReference>
<evidence type="ECO:0000256" key="5">
    <source>
        <dbReference type="ARBA" id="ARBA00022737"/>
    </source>
</evidence>
<evidence type="ECO:0000256" key="7">
    <source>
        <dbReference type="ARBA" id="ARBA00022840"/>
    </source>
</evidence>
<comment type="similarity">
    <text evidence="2">Belongs to the ABC transporter superfamily.</text>
</comment>
<dbReference type="GO" id="GO:0043190">
    <property type="term" value="C:ATP-binding cassette (ABC) transporter complex"/>
    <property type="evidence" value="ECO:0007669"/>
    <property type="project" value="TreeGrafter"/>
</dbReference>
<keyword evidence="4" id="KW-1003">Cell membrane</keyword>
<evidence type="ECO:0000313" key="14">
    <source>
        <dbReference type="Proteomes" id="UP000473681"/>
    </source>
</evidence>
<dbReference type="PANTHER" id="PTHR43553">
    <property type="entry name" value="HEAVY METAL TRANSPORTER"/>
    <property type="match status" value="1"/>
</dbReference>
<keyword evidence="3" id="KW-0813">Transport</keyword>
<keyword evidence="6" id="KW-0547">Nucleotide-binding</keyword>
<evidence type="ECO:0000256" key="9">
    <source>
        <dbReference type="ARBA" id="ARBA00023136"/>
    </source>
</evidence>
<dbReference type="PANTHER" id="PTHR43553:SF23">
    <property type="entry name" value="ABC TRANSPORTER ATP-BINDING COMPONENT"/>
    <property type="match status" value="1"/>
</dbReference>
<evidence type="ECO:0000313" key="12">
    <source>
        <dbReference type="EMBL" id="NFF86660.1"/>
    </source>
</evidence>
<evidence type="ECO:0000256" key="2">
    <source>
        <dbReference type="ARBA" id="ARBA00005417"/>
    </source>
</evidence>
<keyword evidence="9" id="KW-0472">Membrane</keyword>
<dbReference type="GO" id="GO:0005524">
    <property type="term" value="F:ATP binding"/>
    <property type="evidence" value="ECO:0007669"/>
    <property type="project" value="UniProtKB-KW"/>
</dbReference>
<comment type="function">
    <text evidence="10">Probably part of an ABC transporter complex. Responsible for energy coupling to the transport system.</text>
</comment>
<dbReference type="GO" id="GO:0042626">
    <property type="term" value="F:ATPase-coupled transmembrane transporter activity"/>
    <property type="evidence" value="ECO:0007669"/>
    <property type="project" value="TreeGrafter"/>
</dbReference>
<feature type="domain" description="ABC transporter" evidence="11">
    <location>
        <begin position="2"/>
        <end position="241"/>
    </location>
</feature>
<dbReference type="Proteomes" id="UP000476820">
    <property type="component" value="Unassembled WGS sequence"/>
</dbReference>
<dbReference type="GO" id="GO:0016887">
    <property type="term" value="F:ATP hydrolysis activity"/>
    <property type="evidence" value="ECO:0007669"/>
    <property type="project" value="InterPro"/>
</dbReference>
<dbReference type="AlphaFoldDB" id="A0A0L9YCH8"/>
<dbReference type="InterPro" id="IPR050095">
    <property type="entry name" value="ECF_ABC_transporter_ATP-bd"/>
</dbReference>
<dbReference type="Pfam" id="PF00005">
    <property type="entry name" value="ABC_tran"/>
    <property type="match status" value="2"/>
</dbReference>
<protein>
    <submittedName>
        <fullName evidence="12">Energy-coupling factor ABC transporter ATP-binding protein</fullName>
    </submittedName>
</protein>
<evidence type="ECO:0000256" key="10">
    <source>
        <dbReference type="ARBA" id="ARBA00025157"/>
    </source>
</evidence>
<dbReference type="CDD" id="cd03226">
    <property type="entry name" value="ABC_cobalt_CbiO_domain2"/>
    <property type="match status" value="1"/>
</dbReference>
<dbReference type="SUPFAM" id="SSF52540">
    <property type="entry name" value="P-loop containing nucleoside triphosphate hydrolases"/>
    <property type="match status" value="2"/>
</dbReference>
<evidence type="ECO:0000259" key="11">
    <source>
        <dbReference type="PROSITE" id="PS50893"/>
    </source>
</evidence>
<evidence type="ECO:0000313" key="15">
    <source>
        <dbReference type="Proteomes" id="UP000476820"/>
    </source>
</evidence>
<keyword evidence="8" id="KW-1278">Translocase</keyword>
<dbReference type="InterPro" id="IPR027417">
    <property type="entry name" value="P-loop_NTPase"/>
</dbReference>
<comment type="subcellular location">
    <subcellularLocation>
        <location evidence="1">Cell membrane</location>
        <topology evidence="1">Peripheral membrane protein</topology>
    </subcellularLocation>
</comment>
<dbReference type="EMBL" id="SWOV01000003">
    <property type="protein sequence ID" value="NFF86660.1"/>
    <property type="molecule type" value="Genomic_DNA"/>
</dbReference>
<keyword evidence="5" id="KW-0677">Repeat</keyword>
<dbReference type="InterPro" id="IPR003439">
    <property type="entry name" value="ABC_transporter-like_ATP-bd"/>
</dbReference>
<organism evidence="12 15">
    <name type="scientific">Clostridium botulinum</name>
    <dbReference type="NCBI Taxonomy" id="1491"/>
    <lineage>
        <taxon>Bacteria</taxon>
        <taxon>Bacillati</taxon>
        <taxon>Bacillota</taxon>
        <taxon>Clostridia</taxon>
        <taxon>Eubacteriales</taxon>
        <taxon>Clostridiaceae</taxon>
        <taxon>Clostridium</taxon>
    </lineage>
</organism>